<evidence type="ECO:0000256" key="1">
    <source>
        <dbReference type="ARBA" id="ARBA00004651"/>
    </source>
</evidence>
<dbReference type="PANTHER" id="PTHR28259:SF1">
    <property type="entry name" value="FLUORIDE EXPORT PROTEIN 1-RELATED"/>
    <property type="match status" value="1"/>
</dbReference>
<dbReference type="EMBL" id="ACIL03000007">
    <property type="protein sequence ID" value="ESL03931.1"/>
    <property type="molecule type" value="Genomic_DNA"/>
</dbReference>
<comment type="activity regulation">
    <text evidence="10">Na(+) is not transported, but it plays an essential structural role and its presence is essential for fluoride channel function.</text>
</comment>
<comment type="similarity">
    <text evidence="7 10">Belongs to the fluoride channel Fluc/FEX (TC 1.A.43) family.</text>
</comment>
<keyword evidence="10" id="KW-0915">Sodium</keyword>
<dbReference type="OrthoDB" id="9815830at2"/>
<dbReference type="Proteomes" id="UP000018227">
    <property type="component" value="Unassembled WGS sequence"/>
</dbReference>
<feature type="binding site" evidence="10">
    <location>
        <position position="78"/>
    </location>
    <ligand>
        <name>Na(+)</name>
        <dbReference type="ChEBI" id="CHEBI:29101"/>
        <note>structural</note>
    </ligand>
</feature>
<dbReference type="GO" id="GO:0046872">
    <property type="term" value="F:metal ion binding"/>
    <property type="evidence" value="ECO:0007669"/>
    <property type="project" value="UniProtKB-KW"/>
</dbReference>
<evidence type="ECO:0000313" key="12">
    <source>
        <dbReference type="Proteomes" id="UP000018227"/>
    </source>
</evidence>
<comment type="catalytic activity">
    <reaction evidence="8">
        <text>fluoride(in) = fluoride(out)</text>
        <dbReference type="Rhea" id="RHEA:76159"/>
        <dbReference type="ChEBI" id="CHEBI:17051"/>
    </reaction>
    <physiologicalReaction direction="left-to-right" evidence="8">
        <dbReference type="Rhea" id="RHEA:76160"/>
    </physiologicalReaction>
</comment>
<evidence type="ECO:0000256" key="4">
    <source>
        <dbReference type="ARBA" id="ARBA00022989"/>
    </source>
</evidence>
<evidence type="ECO:0000256" key="2">
    <source>
        <dbReference type="ARBA" id="ARBA00022475"/>
    </source>
</evidence>
<keyword evidence="4 10" id="KW-1133">Transmembrane helix</keyword>
<evidence type="ECO:0000256" key="3">
    <source>
        <dbReference type="ARBA" id="ARBA00022692"/>
    </source>
</evidence>
<evidence type="ECO:0000256" key="6">
    <source>
        <dbReference type="ARBA" id="ARBA00023303"/>
    </source>
</evidence>
<organism evidence="11 12">
    <name type="scientific">Catonella morbi ATCC 51271</name>
    <dbReference type="NCBI Taxonomy" id="592026"/>
    <lineage>
        <taxon>Bacteria</taxon>
        <taxon>Bacillati</taxon>
        <taxon>Bacillota</taxon>
        <taxon>Clostridia</taxon>
        <taxon>Lachnospirales</taxon>
        <taxon>Lachnospiraceae</taxon>
        <taxon>Catonella</taxon>
    </lineage>
</organism>
<keyword evidence="3 10" id="KW-0812">Transmembrane</keyword>
<name>V2Y8C7_9FIRM</name>
<evidence type="ECO:0000256" key="9">
    <source>
        <dbReference type="ARBA" id="ARBA00049940"/>
    </source>
</evidence>
<dbReference type="GO" id="GO:0005886">
    <property type="term" value="C:plasma membrane"/>
    <property type="evidence" value="ECO:0007669"/>
    <property type="project" value="UniProtKB-SubCell"/>
</dbReference>
<keyword evidence="10" id="KW-0813">Transport</keyword>
<keyword evidence="12" id="KW-1185">Reference proteome</keyword>
<dbReference type="STRING" id="592026.GCWU0000282_001099"/>
<comment type="function">
    <text evidence="9 10">Fluoride-specific ion channel. Important for reducing fluoride concentration in the cell, thus reducing its toxicity.</text>
</comment>
<feature type="transmembrane region" description="Helical" evidence="10">
    <location>
        <begin position="97"/>
        <end position="118"/>
    </location>
</feature>
<accession>V2Y8C7</accession>
<dbReference type="HAMAP" id="MF_00454">
    <property type="entry name" value="FluC"/>
    <property type="match status" value="1"/>
</dbReference>
<dbReference type="AlphaFoldDB" id="V2Y8C7"/>
<keyword evidence="10" id="KW-0406">Ion transport</keyword>
<feature type="binding site" evidence="10">
    <location>
        <position position="75"/>
    </location>
    <ligand>
        <name>Na(+)</name>
        <dbReference type="ChEBI" id="CHEBI:29101"/>
        <note>structural</note>
    </ligand>
</feature>
<keyword evidence="2 10" id="KW-1003">Cell membrane</keyword>
<evidence type="ECO:0000313" key="11">
    <source>
        <dbReference type="EMBL" id="ESL03931.1"/>
    </source>
</evidence>
<dbReference type="GO" id="GO:0062054">
    <property type="term" value="F:fluoride channel activity"/>
    <property type="evidence" value="ECO:0007669"/>
    <property type="project" value="UniProtKB-UniRule"/>
</dbReference>
<comment type="caution">
    <text evidence="11">The sequence shown here is derived from an EMBL/GenBank/DDBJ whole genome shotgun (WGS) entry which is preliminary data.</text>
</comment>
<keyword evidence="10" id="KW-0479">Metal-binding</keyword>
<proteinExistence type="inferred from homology"/>
<evidence type="ECO:0000256" key="8">
    <source>
        <dbReference type="ARBA" id="ARBA00035585"/>
    </source>
</evidence>
<feature type="transmembrane region" description="Helical" evidence="10">
    <location>
        <begin position="35"/>
        <end position="55"/>
    </location>
</feature>
<dbReference type="InterPro" id="IPR003691">
    <property type="entry name" value="FluC"/>
</dbReference>
<gene>
    <name evidence="10" type="primary">fluC</name>
    <name evidence="10" type="synonym">crcB</name>
    <name evidence="11" type="ORF">GCWU0000282_001099</name>
</gene>
<comment type="subcellular location">
    <subcellularLocation>
        <location evidence="1 10">Cell membrane</location>
        <topology evidence="1 10">Multi-pass membrane protein</topology>
    </subcellularLocation>
</comment>
<dbReference type="NCBIfam" id="TIGR00494">
    <property type="entry name" value="crcB"/>
    <property type="match status" value="1"/>
</dbReference>
<dbReference type="HOGENOM" id="CLU_114342_3_2_9"/>
<dbReference type="eggNOG" id="COG0239">
    <property type="taxonomic scope" value="Bacteria"/>
</dbReference>
<dbReference type="GO" id="GO:0140114">
    <property type="term" value="P:cellular detoxification of fluoride"/>
    <property type="evidence" value="ECO:0007669"/>
    <property type="project" value="UniProtKB-UniRule"/>
</dbReference>
<keyword evidence="5 10" id="KW-0472">Membrane</keyword>
<evidence type="ECO:0000256" key="5">
    <source>
        <dbReference type="ARBA" id="ARBA00023136"/>
    </source>
</evidence>
<keyword evidence="6 10" id="KW-0407">Ion channel</keyword>
<dbReference type="Pfam" id="PF02537">
    <property type="entry name" value="CRCB"/>
    <property type="match status" value="1"/>
</dbReference>
<dbReference type="PANTHER" id="PTHR28259">
    <property type="entry name" value="FLUORIDE EXPORT PROTEIN 1-RELATED"/>
    <property type="match status" value="1"/>
</dbReference>
<reference evidence="11 12" key="1">
    <citation type="submission" date="2013-06" db="EMBL/GenBank/DDBJ databases">
        <authorList>
            <person name="Weinstock G."/>
            <person name="Sodergren E."/>
            <person name="Clifton S."/>
            <person name="Fulton L."/>
            <person name="Fulton B."/>
            <person name="Courtney L."/>
            <person name="Fronick C."/>
            <person name="Harrison M."/>
            <person name="Strong C."/>
            <person name="Farmer C."/>
            <person name="Delahaunty K."/>
            <person name="Markovic C."/>
            <person name="Hall O."/>
            <person name="Minx P."/>
            <person name="Tomlinson C."/>
            <person name="Mitreva M."/>
            <person name="Nelson J."/>
            <person name="Hou S."/>
            <person name="Wollam A."/>
            <person name="Pepin K.H."/>
            <person name="Johnson M."/>
            <person name="Bhonagiri V."/>
            <person name="Nash W.E."/>
            <person name="Warren W."/>
            <person name="Chinwalla A."/>
            <person name="Mardis E.R."/>
            <person name="Wilson R.K."/>
        </authorList>
    </citation>
    <scope>NUCLEOTIDE SEQUENCE [LARGE SCALE GENOMIC DNA]</scope>
    <source>
        <strain evidence="11 12">ATCC 51271</strain>
    </source>
</reference>
<protein>
    <recommendedName>
        <fullName evidence="10">Fluoride-specific ion channel FluC</fullName>
    </recommendedName>
</protein>
<evidence type="ECO:0000256" key="10">
    <source>
        <dbReference type="HAMAP-Rule" id="MF_00454"/>
    </source>
</evidence>
<sequence length="121" mass="13101">MKLFIKCLAVGIGGFLGSLLRYLLSEIPIKQINYPVNTLITNIIGAVIIGMVISYADKTGMRPEKLLLLKTGFCGGLTTFSTFSYEAFSLIEKGEFLSAGSYIFLSIACSIAGVYLGLRMV</sequence>
<evidence type="ECO:0000256" key="7">
    <source>
        <dbReference type="ARBA" id="ARBA00035120"/>
    </source>
</evidence>
<feature type="transmembrane region" description="Helical" evidence="10">
    <location>
        <begin position="67"/>
        <end position="85"/>
    </location>
</feature>